<evidence type="ECO:0000313" key="2">
    <source>
        <dbReference type="Proteomes" id="UP000010420"/>
    </source>
</evidence>
<dbReference type="AlphaFoldDB" id="L1QF64"/>
<dbReference type="HOGENOM" id="CLU_2988526_0_0_9"/>
<dbReference type="Proteomes" id="UP000010420">
    <property type="component" value="Unassembled WGS sequence"/>
</dbReference>
<gene>
    <name evidence="1" type="ORF">HMPREF0216_01776</name>
</gene>
<dbReference type="OrthoDB" id="9937588at2"/>
<sequence>MVTKKERYEYLELRFTKSDDLQMKLWDYLEEQGKVIGKHNYIMQLIYEDYKKKSAKK</sequence>
<dbReference type="PATRIC" id="fig|545697.3.peg.1747"/>
<accession>L1QF64</accession>
<proteinExistence type="predicted"/>
<organism evidence="1 2">
    <name type="scientific">Clostridium celatum DSM 1785</name>
    <dbReference type="NCBI Taxonomy" id="545697"/>
    <lineage>
        <taxon>Bacteria</taxon>
        <taxon>Bacillati</taxon>
        <taxon>Bacillota</taxon>
        <taxon>Clostridia</taxon>
        <taxon>Eubacteriales</taxon>
        <taxon>Clostridiaceae</taxon>
        <taxon>Clostridium</taxon>
    </lineage>
</organism>
<dbReference type="STRING" id="545697.HMPREF0216_01776"/>
<dbReference type="EMBL" id="AMEZ01000053">
    <property type="protein sequence ID" value="EKY26591.1"/>
    <property type="molecule type" value="Genomic_DNA"/>
</dbReference>
<evidence type="ECO:0000313" key="1">
    <source>
        <dbReference type="EMBL" id="EKY26591.1"/>
    </source>
</evidence>
<comment type="caution">
    <text evidence="1">The sequence shown here is derived from an EMBL/GenBank/DDBJ whole genome shotgun (WGS) entry which is preliminary data.</text>
</comment>
<reference evidence="1 2" key="1">
    <citation type="submission" date="2012-05" db="EMBL/GenBank/DDBJ databases">
        <authorList>
            <person name="Weinstock G."/>
            <person name="Sodergren E."/>
            <person name="Lobos E.A."/>
            <person name="Fulton L."/>
            <person name="Fulton R."/>
            <person name="Courtney L."/>
            <person name="Fronick C."/>
            <person name="O'Laughlin M."/>
            <person name="Godfrey J."/>
            <person name="Wilson R.M."/>
            <person name="Miner T."/>
            <person name="Farmer C."/>
            <person name="Delehaunty K."/>
            <person name="Cordes M."/>
            <person name="Minx P."/>
            <person name="Tomlinson C."/>
            <person name="Chen J."/>
            <person name="Wollam A."/>
            <person name="Pepin K.H."/>
            <person name="Bhonagiri V."/>
            <person name="Zhang X."/>
            <person name="Suruliraj S."/>
            <person name="Warren W."/>
            <person name="Mitreva M."/>
            <person name="Mardis E.R."/>
            <person name="Wilson R.K."/>
        </authorList>
    </citation>
    <scope>NUCLEOTIDE SEQUENCE [LARGE SCALE GENOMIC DNA]</scope>
    <source>
        <strain evidence="1 2">DSM 1785</strain>
    </source>
</reference>
<protein>
    <submittedName>
        <fullName evidence="1">Uncharacterized protein</fullName>
    </submittedName>
</protein>
<keyword evidence="2" id="KW-1185">Reference proteome</keyword>
<dbReference type="RefSeq" id="WP_005213434.1">
    <property type="nucleotide sequence ID" value="NZ_KB291645.1"/>
</dbReference>
<name>L1QF64_9CLOT</name>